<evidence type="ECO:0000259" key="4">
    <source>
        <dbReference type="PROSITE" id="PS50949"/>
    </source>
</evidence>
<dbReference type="PANTHER" id="PTHR43537">
    <property type="entry name" value="TRANSCRIPTIONAL REGULATOR, GNTR FAMILY"/>
    <property type="match status" value="1"/>
</dbReference>
<comment type="caution">
    <text evidence="5">The sequence shown here is derived from an EMBL/GenBank/DDBJ whole genome shotgun (WGS) entry which is preliminary data.</text>
</comment>
<feature type="domain" description="HTH gntR-type" evidence="4">
    <location>
        <begin position="39"/>
        <end position="106"/>
    </location>
</feature>
<dbReference type="PANTHER" id="PTHR43537:SF24">
    <property type="entry name" value="GLUCONATE OPERON TRANSCRIPTIONAL REPRESSOR"/>
    <property type="match status" value="1"/>
</dbReference>
<dbReference type="Pfam" id="PF00392">
    <property type="entry name" value="GntR"/>
    <property type="match status" value="1"/>
</dbReference>
<dbReference type="SUPFAM" id="SSF48008">
    <property type="entry name" value="GntR ligand-binding domain-like"/>
    <property type="match status" value="1"/>
</dbReference>
<dbReference type="EMBL" id="RJKX01000013">
    <property type="protein sequence ID" value="ROQ00233.1"/>
    <property type="molecule type" value="Genomic_DNA"/>
</dbReference>
<reference evidence="5 6" key="1">
    <citation type="submission" date="2018-11" db="EMBL/GenBank/DDBJ databases">
        <title>Genomic Encyclopedia of Type Strains, Phase IV (KMG-IV): sequencing the most valuable type-strain genomes for metagenomic binning, comparative biology and taxonomic classification.</title>
        <authorList>
            <person name="Goeker M."/>
        </authorList>
    </citation>
    <scope>NUCLEOTIDE SEQUENCE [LARGE SCALE GENOMIC DNA]</scope>
    <source>
        <strain evidence="5 6">DSM 5900</strain>
    </source>
</reference>
<evidence type="ECO:0000256" key="2">
    <source>
        <dbReference type="ARBA" id="ARBA00023125"/>
    </source>
</evidence>
<dbReference type="SMART" id="SM00895">
    <property type="entry name" value="FCD"/>
    <property type="match status" value="1"/>
</dbReference>
<dbReference type="GO" id="GO:0003677">
    <property type="term" value="F:DNA binding"/>
    <property type="evidence" value="ECO:0007669"/>
    <property type="project" value="UniProtKB-KW"/>
</dbReference>
<keyword evidence="2 5" id="KW-0238">DNA-binding</keyword>
<evidence type="ECO:0000313" key="6">
    <source>
        <dbReference type="Proteomes" id="UP000278222"/>
    </source>
</evidence>
<dbReference type="InterPro" id="IPR011711">
    <property type="entry name" value="GntR_C"/>
</dbReference>
<keyword evidence="1" id="KW-0805">Transcription regulation</keyword>
<dbReference type="PRINTS" id="PR00035">
    <property type="entry name" value="HTHGNTR"/>
</dbReference>
<name>A0A3N1M973_9PROT</name>
<dbReference type="Pfam" id="PF07729">
    <property type="entry name" value="FCD"/>
    <property type="match status" value="1"/>
</dbReference>
<dbReference type="GO" id="GO:0003700">
    <property type="term" value="F:DNA-binding transcription factor activity"/>
    <property type="evidence" value="ECO:0007669"/>
    <property type="project" value="InterPro"/>
</dbReference>
<evidence type="ECO:0000256" key="1">
    <source>
        <dbReference type="ARBA" id="ARBA00023015"/>
    </source>
</evidence>
<dbReference type="SUPFAM" id="SSF46785">
    <property type="entry name" value="Winged helix' DNA-binding domain"/>
    <property type="match status" value="1"/>
</dbReference>
<keyword evidence="3" id="KW-0804">Transcription</keyword>
<organism evidence="5 6">
    <name type="scientific">Stella humosa</name>
    <dbReference type="NCBI Taxonomy" id="94"/>
    <lineage>
        <taxon>Bacteria</taxon>
        <taxon>Pseudomonadati</taxon>
        <taxon>Pseudomonadota</taxon>
        <taxon>Alphaproteobacteria</taxon>
        <taxon>Rhodospirillales</taxon>
        <taxon>Stellaceae</taxon>
        <taxon>Stella</taxon>
    </lineage>
</organism>
<evidence type="ECO:0000256" key="3">
    <source>
        <dbReference type="ARBA" id="ARBA00023163"/>
    </source>
</evidence>
<dbReference type="AlphaFoldDB" id="A0A3N1M973"/>
<dbReference type="InterPro" id="IPR036390">
    <property type="entry name" value="WH_DNA-bd_sf"/>
</dbReference>
<sequence>MIVGGKVKTVNSLMRGDDDAALTAPSPSATAAIALRRSESLASIVLREMERMILSGELKAGARISEQNLAQRLGVSRGPVREAASALERSGLLTSIANRGVFVREVSPEELLELYDMRALLTGFACQRLARSATAEQKAALRRMVDQMAAALKAGDGPAYYQGNLDFHDALMDFAGHRKAAEIYDTLLKQAHLSRREVLSKSAMMQESDAEHVAIVEAIEAGEADRARKAGERHVLNGRVRLLKRLGQRPTA</sequence>
<proteinExistence type="predicted"/>
<gene>
    <name evidence="5" type="ORF">EDC65_2029</name>
</gene>
<dbReference type="Gene3D" id="1.20.120.530">
    <property type="entry name" value="GntR ligand-binding domain-like"/>
    <property type="match status" value="1"/>
</dbReference>
<dbReference type="CDD" id="cd07377">
    <property type="entry name" value="WHTH_GntR"/>
    <property type="match status" value="1"/>
</dbReference>
<dbReference type="InterPro" id="IPR008920">
    <property type="entry name" value="TF_FadR/GntR_C"/>
</dbReference>
<dbReference type="PROSITE" id="PS50949">
    <property type="entry name" value="HTH_GNTR"/>
    <property type="match status" value="1"/>
</dbReference>
<dbReference type="InterPro" id="IPR036388">
    <property type="entry name" value="WH-like_DNA-bd_sf"/>
</dbReference>
<dbReference type="SMART" id="SM00345">
    <property type="entry name" value="HTH_GNTR"/>
    <property type="match status" value="1"/>
</dbReference>
<dbReference type="InterPro" id="IPR000524">
    <property type="entry name" value="Tscrpt_reg_HTH_GntR"/>
</dbReference>
<dbReference type="Gene3D" id="1.10.10.10">
    <property type="entry name" value="Winged helix-like DNA-binding domain superfamily/Winged helix DNA-binding domain"/>
    <property type="match status" value="1"/>
</dbReference>
<dbReference type="Proteomes" id="UP000278222">
    <property type="component" value="Unassembled WGS sequence"/>
</dbReference>
<evidence type="ECO:0000313" key="5">
    <source>
        <dbReference type="EMBL" id="ROQ00233.1"/>
    </source>
</evidence>
<keyword evidence="6" id="KW-1185">Reference proteome</keyword>
<accession>A0A3N1M973</accession>
<protein>
    <submittedName>
        <fullName evidence="5">DNA-binding GntR family transcriptional regulator</fullName>
    </submittedName>
</protein>